<dbReference type="Pfam" id="PF07848">
    <property type="entry name" value="PaaX"/>
    <property type="match status" value="1"/>
</dbReference>
<keyword evidence="4" id="KW-1185">Reference proteome</keyword>
<dbReference type="PIRSF" id="PIRSF020623">
    <property type="entry name" value="PaaX"/>
    <property type="match status" value="1"/>
</dbReference>
<dbReference type="EMBL" id="QYUP01000176">
    <property type="protein sequence ID" value="RJG09387.1"/>
    <property type="molecule type" value="Genomic_DNA"/>
</dbReference>
<feature type="domain" description="Transcriptional repressor PaaX-like C-terminal" evidence="2">
    <location>
        <begin position="209"/>
        <end position="294"/>
    </location>
</feature>
<accession>A0A418XAA9</accession>
<evidence type="ECO:0000259" key="1">
    <source>
        <dbReference type="Pfam" id="PF07848"/>
    </source>
</evidence>
<dbReference type="Pfam" id="PF08223">
    <property type="entry name" value="PaaX_C"/>
    <property type="match status" value="1"/>
</dbReference>
<dbReference type="InterPro" id="IPR013225">
    <property type="entry name" value="PaaX_C"/>
</dbReference>
<name>A0A418XAA9_9BURK</name>
<dbReference type="InterPro" id="IPR036388">
    <property type="entry name" value="WH-like_DNA-bd_sf"/>
</dbReference>
<dbReference type="PANTHER" id="PTHR30319">
    <property type="entry name" value="PHENYLACETIC ACID REGULATOR-RELATED TRANSCRIPTIONAL REPRESSOR"/>
    <property type="match status" value="1"/>
</dbReference>
<proteinExistence type="predicted"/>
<dbReference type="OrthoDB" id="2270427at2"/>
<dbReference type="Proteomes" id="UP000284006">
    <property type="component" value="Unassembled WGS sequence"/>
</dbReference>
<dbReference type="GO" id="GO:0006351">
    <property type="term" value="P:DNA-templated transcription"/>
    <property type="evidence" value="ECO:0007669"/>
    <property type="project" value="InterPro"/>
</dbReference>
<dbReference type="Gene3D" id="1.10.10.10">
    <property type="entry name" value="Winged helix-like DNA-binding domain superfamily/Winged helix DNA-binding domain"/>
    <property type="match status" value="1"/>
</dbReference>
<feature type="domain" description="Transcriptional repressor PaaX-like N-terminal" evidence="1">
    <location>
        <begin position="43"/>
        <end position="108"/>
    </location>
</feature>
<dbReference type="InterPro" id="IPR012906">
    <property type="entry name" value="PaaX-like_N"/>
</dbReference>
<evidence type="ECO:0000259" key="2">
    <source>
        <dbReference type="Pfam" id="PF08223"/>
    </source>
</evidence>
<evidence type="ECO:0000313" key="3">
    <source>
        <dbReference type="EMBL" id="RJG09387.1"/>
    </source>
</evidence>
<comment type="caution">
    <text evidence="3">The sequence shown here is derived from an EMBL/GenBank/DDBJ whole genome shotgun (WGS) entry which is preliminary data.</text>
</comment>
<protein>
    <recommendedName>
        <fullName evidence="5">PaaX family transcriptional regulator</fullName>
    </recommendedName>
</protein>
<evidence type="ECO:0008006" key="5">
    <source>
        <dbReference type="Google" id="ProtNLM"/>
    </source>
</evidence>
<sequence length="317" mass="34303">MAMETILAYPTRKHASATRAAATGLLHVEPNQAEVCPGPILTARQVAVTVLRDLLPPGVDVLWFSEFSALTEPLGMNERALRTTLFRLAQQGVVQGIRIGKRSAYRLAIAPDWQRSPDKEAAWSGAWCVAIRLRGRAPPARRAACEANLVAAGFRPVAAGVLLRPQFGACPVHAILERHRMQDATLVLTAEQPPTPGNRSVLDMVSDCWQLGPLMSDYQELSRRCEEFLACPMSNHLSGGAEGEFVKGALLLHEWQTLLSRDPALPAQLLPAQWPKEQAAALIGELRSRVAQGAFVRGVLAPARNRRPPSSGAGLSG</sequence>
<dbReference type="InterPro" id="IPR011965">
    <property type="entry name" value="PaaX_trns_reg"/>
</dbReference>
<evidence type="ECO:0000313" key="4">
    <source>
        <dbReference type="Proteomes" id="UP000284006"/>
    </source>
</evidence>
<organism evidence="3 4">
    <name type="scientific">Massilia cavernae</name>
    <dbReference type="NCBI Taxonomy" id="2320864"/>
    <lineage>
        <taxon>Bacteria</taxon>
        <taxon>Pseudomonadati</taxon>
        <taxon>Pseudomonadota</taxon>
        <taxon>Betaproteobacteria</taxon>
        <taxon>Burkholderiales</taxon>
        <taxon>Oxalobacteraceae</taxon>
        <taxon>Telluria group</taxon>
        <taxon>Massilia</taxon>
    </lineage>
</organism>
<dbReference type="AlphaFoldDB" id="A0A418XAA9"/>
<dbReference type="Gene3D" id="1.20.58.1460">
    <property type="match status" value="1"/>
</dbReference>
<dbReference type="PANTHER" id="PTHR30319:SF1">
    <property type="entry name" value="TRANSCRIPTIONAL REPRESSOR PAAX"/>
    <property type="match status" value="1"/>
</dbReference>
<reference evidence="3 4" key="1">
    <citation type="submission" date="2018-09" db="EMBL/GenBank/DDBJ databases">
        <authorList>
            <person name="Zhu H."/>
        </authorList>
    </citation>
    <scope>NUCLEOTIDE SEQUENCE [LARGE SCALE GENOMIC DNA]</scope>
    <source>
        <strain evidence="3 4">K1S02-61</strain>
    </source>
</reference>
<gene>
    <name evidence="3" type="ORF">D3872_23095</name>
</gene>